<reference evidence="3 4" key="1">
    <citation type="submission" date="2019-12" db="EMBL/GenBank/DDBJ databases">
        <title>Whole genome sequencing of endophytic Actinobacterium Micromonospora sp. MPMI6T.</title>
        <authorList>
            <person name="Evv R."/>
            <person name="Podile A.R."/>
        </authorList>
    </citation>
    <scope>NUCLEOTIDE SEQUENCE [LARGE SCALE GENOMIC DNA]</scope>
    <source>
        <strain evidence="3 4">MPMI6</strain>
    </source>
</reference>
<comment type="caution">
    <text evidence="3">The sequence shown here is derived from an EMBL/GenBank/DDBJ whole genome shotgun (WGS) entry which is preliminary data.</text>
</comment>
<dbReference type="Proteomes" id="UP000823521">
    <property type="component" value="Unassembled WGS sequence"/>
</dbReference>
<gene>
    <name evidence="3" type="ORF">GSF22_33570</name>
</gene>
<protein>
    <recommendedName>
        <fullName evidence="5">DUF4190 domain-containing protein</fullName>
    </recommendedName>
</protein>
<feature type="region of interest" description="Disordered" evidence="1">
    <location>
        <begin position="1"/>
        <end position="30"/>
    </location>
</feature>
<keyword evidence="2" id="KW-0472">Membrane</keyword>
<feature type="non-terminal residue" evidence="3">
    <location>
        <position position="1"/>
    </location>
</feature>
<accession>A0ABS3W258</accession>
<name>A0ABS3W258_MICEH</name>
<organism evidence="3 4">
    <name type="scientific">Micromonospora echinofusca</name>
    <dbReference type="NCBI Taxonomy" id="47858"/>
    <lineage>
        <taxon>Bacteria</taxon>
        <taxon>Bacillati</taxon>
        <taxon>Actinomycetota</taxon>
        <taxon>Actinomycetes</taxon>
        <taxon>Micromonosporales</taxon>
        <taxon>Micromonosporaceae</taxon>
        <taxon>Micromonospora</taxon>
    </lineage>
</organism>
<keyword evidence="2" id="KW-1133">Transmembrane helix</keyword>
<keyword evidence="2" id="KW-0812">Transmembrane</keyword>
<evidence type="ECO:0000256" key="2">
    <source>
        <dbReference type="SAM" id="Phobius"/>
    </source>
</evidence>
<sequence length="103" mass="10241">SRPWQRPAPSGPGGYPSSAPPHRGTSWAGAGPGIPGTGVGVAALVASFCFGPLGLVIAIVALLRGARQTATDRVCATIALGVGGLWTLVLVCGQIIEKLSGQP</sequence>
<evidence type="ECO:0000313" key="3">
    <source>
        <dbReference type="EMBL" id="MBO4210884.1"/>
    </source>
</evidence>
<evidence type="ECO:0008006" key="5">
    <source>
        <dbReference type="Google" id="ProtNLM"/>
    </source>
</evidence>
<keyword evidence="4" id="KW-1185">Reference proteome</keyword>
<feature type="transmembrane region" description="Helical" evidence="2">
    <location>
        <begin position="75"/>
        <end position="96"/>
    </location>
</feature>
<evidence type="ECO:0000256" key="1">
    <source>
        <dbReference type="SAM" id="MobiDB-lite"/>
    </source>
</evidence>
<proteinExistence type="predicted"/>
<feature type="transmembrane region" description="Helical" evidence="2">
    <location>
        <begin position="41"/>
        <end position="63"/>
    </location>
</feature>
<evidence type="ECO:0000313" key="4">
    <source>
        <dbReference type="Proteomes" id="UP000823521"/>
    </source>
</evidence>
<dbReference type="EMBL" id="WVUH01000658">
    <property type="protein sequence ID" value="MBO4210884.1"/>
    <property type="molecule type" value="Genomic_DNA"/>
</dbReference>